<dbReference type="GO" id="GO:0000160">
    <property type="term" value="P:phosphorelay signal transduction system"/>
    <property type="evidence" value="ECO:0007669"/>
    <property type="project" value="InterPro"/>
</dbReference>
<dbReference type="Gene3D" id="3.40.50.2300">
    <property type="match status" value="1"/>
</dbReference>
<evidence type="ECO:0000256" key="1">
    <source>
        <dbReference type="ARBA" id="ARBA00022553"/>
    </source>
</evidence>
<feature type="domain" description="Response regulatory" evidence="3">
    <location>
        <begin position="2"/>
        <end position="117"/>
    </location>
</feature>
<sequence length="379" mass="43572">MKILAIDDQQLVLLPLEKRLTKLGYEVKTLVSPLNVVETYETFLPDLVIVDIDMPTISGIKIIQYIRQQKGDQIPIMVLSGNTDENIILQTYELGIQDYMKKPLTLDEISARVKNILGKKTANIEKSITPTIIQKKCIGVVIPVQNIDETSFTKEFTDFIDTYTGYHICFVNHASTNNTLDILNKLRKGREDHVIIYNCETPKGKGEAIRLGMLYMAELEDLDYIGYIDIEQGITIKNFDRVYRTIEDNNYEVVTATSTSSLTASNKHIKRFVNKIVDMPFQDALSGLKILKREVVKYGFQEKFKTKKWFAIELLIRLKKHYNESASLNMYELPVDNKQTKSYTKLSVKDYFKIILQLATLARTYKGEKPQKKTTLKLT</sequence>
<dbReference type="SUPFAM" id="SSF53448">
    <property type="entry name" value="Nucleotide-diphospho-sugar transferases"/>
    <property type="match status" value="1"/>
</dbReference>
<dbReference type="PANTHER" id="PTHR44591">
    <property type="entry name" value="STRESS RESPONSE REGULATOR PROTEIN 1"/>
    <property type="match status" value="1"/>
</dbReference>
<evidence type="ECO:0000313" key="4">
    <source>
        <dbReference type="EMBL" id="GLB51678.1"/>
    </source>
</evidence>
<dbReference type="InterPro" id="IPR029044">
    <property type="entry name" value="Nucleotide-diphossugar_trans"/>
</dbReference>
<organism evidence="4 5">
    <name type="scientific">Neptunitalea chrysea</name>
    <dbReference type="NCBI Taxonomy" id="1647581"/>
    <lineage>
        <taxon>Bacteria</taxon>
        <taxon>Pseudomonadati</taxon>
        <taxon>Bacteroidota</taxon>
        <taxon>Flavobacteriia</taxon>
        <taxon>Flavobacteriales</taxon>
        <taxon>Flavobacteriaceae</taxon>
        <taxon>Neptunitalea</taxon>
    </lineage>
</organism>
<dbReference type="AlphaFoldDB" id="A0A9W6B373"/>
<protein>
    <submittedName>
        <fullName evidence="4">Transcriptional regulator</fullName>
    </submittedName>
</protein>
<dbReference type="InterPro" id="IPR050595">
    <property type="entry name" value="Bact_response_regulator"/>
</dbReference>
<proteinExistence type="predicted"/>
<keyword evidence="5" id="KW-1185">Reference proteome</keyword>
<comment type="caution">
    <text evidence="4">The sequence shown here is derived from an EMBL/GenBank/DDBJ whole genome shotgun (WGS) entry which is preliminary data.</text>
</comment>
<evidence type="ECO:0000313" key="5">
    <source>
        <dbReference type="Proteomes" id="UP001143545"/>
    </source>
</evidence>
<dbReference type="PANTHER" id="PTHR44591:SF3">
    <property type="entry name" value="RESPONSE REGULATORY DOMAIN-CONTAINING PROTEIN"/>
    <property type="match status" value="1"/>
</dbReference>
<dbReference type="SUPFAM" id="SSF52172">
    <property type="entry name" value="CheY-like"/>
    <property type="match status" value="1"/>
</dbReference>
<reference evidence="4" key="1">
    <citation type="submission" date="2022-07" db="EMBL/GenBank/DDBJ databases">
        <title>Taxonomy of Novel Oxalotrophic and Methylotrophic Bacteria.</title>
        <authorList>
            <person name="Sahin N."/>
            <person name="Tani A."/>
        </authorList>
    </citation>
    <scope>NUCLEOTIDE SEQUENCE</scope>
    <source>
        <strain evidence="4">AM327</strain>
    </source>
</reference>
<keyword evidence="1 2" id="KW-0597">Phosphoprotein</keyword>
<dbReference type="PROSITE" id="PS50110">
    <property type="entry name" value="RESPONSE_REGULATORY"/>
    <property type="match status" value="1"/>
</dbReference>
<dbReference type="InterPro" id="IPR001789">
    <property type="entry name" value="Sig_transdc_resp-reg_receiver"/>
</dbReference>
<dbReference type="Pfam" id="PF00535">
    <property type="entry name" value="Glycos_transf_2"/>
    <property type="match status" value="1"/>
</dbReference>
<gene>
    <name evidence="4" type="ORF">NBRC110019_07170</name>
</gene>
<dbReference type="InterPro" id="IPR011006">
    <property type="entry name" value="CheY-like_superfamily"/>
</dbReference>
<dbReference type="InterPro" id="IPR001173">
    <property type="entry name" value="Glyco_trans_2-like"/>
</dbReference>
<feature type="modified residue" description="4-aspartylphosphate" evidence="2">
    <location>
        <position position="51"/>
    </location>
</feature>
<accession>A0A9W6B373</accession>
<dbReference type="Gene3D" id="3.90.550.10">
    <property type="entry name" value="Spore Coat Polysaccharide Biosynthesis Protein SpsA, Chain A"/>
    <property type="match status" value="1"/>
</dbReference>
<evidence type="ECO:0000256" key="2">
    <source>
        <dbReference type="PROSITE-ProRule" id="PRU00169"/>
    </source>
</evidence>
<dbReference type="EMBL" id="BRVP01000004">
    <property type="protein sequence ID" value="GLB51678.1"/>
    <property type="molecule type" value="Genomic_DNA"/>
</dbReference>
<dbReference type="Pfam" id="PF00072">
    <property type="entry name" value="Response_reg"/>
    <property type="match status" value="1"/>
</dbReference>
<name>A0A9W6B373_9FLAO</name>
<evidence type="ECO:0000259" key="3">
    <source>
        <dbReference type="PROSITE" id="PS50110"/>
    </source>
</evidence>
<dbReference type="SMART" id="SM00448">
    <property type="entry name" value="REC"/>
    <property type="match status" value="1"/>
</dbReference>
<dbReference type="RefSeq" id="WP_281752468.1">
    <property type="nucleotide sequence ID" value="NZ_BRVP01000004.1"/>
</dbReference>
<dbReference type="Proteomes" id="UP001143545">
    <property type="component" value="Unassembled WGS sequence"/>
</dbReference>